<keyword evidence="8" id="KW-0968">Cytoplasmic vesicle</keyword>
<dbReference type="InterPro" id="IPR022775">
    <property type="entry name" value="AP_mu_sigma_su"/>
</dbReference>
<dbReference type="OrthoDB" id="10259133at2759"/>
<dbReference type="GO" id="GO:0016192">
    <property type="term" value="P:vesicle-mediated transport"/>
    <property type="evidence" value="ECO:0007669"/>
    <property type="project" value="InterPro"/>
</dbReference>
<dbReference type="InterPro" id="IPR011012">
    <property type="entry name" value="Longin-like_dom_sf"/>
</dbReference>
<dbReference type="Gene3D" id="2.60.40.1170">
    <property type="entry name" value="Mu homology domain, subdomain B"/>
    <property type="match status" value="2"/>
</dbReference>
<organism evidence="10 11">
    <name type="scientific">Didymella heteroderae</name>
    <dbReference type="NCBI Taxonomy" id="1769908"/>
    <lineage>
        <taxon>Eukaryota</taxon>
        <taxon>Fungi</taxon>
        <taxon>Dikarya</taxon>
        <taxon>Ascomycota</taxon>
        <taxon>Pezizomycotina</taxon>
        <taxon>Dothideomycetes</taxon>
        <taxon>Pleosporomycetidae</taxon>
        <taxon>Pleosporales</taxon>
        <taxon>Pleosporineae</taxon>
        <taxon>Didymellaceae</taxon>
        <taxon>Didymella</taxon>
    </lineage>
</organism>
<evidence type="ECO:0000256" key="3">
    <source>
        <dbReference type="ARBA" id="ARBA00005964"/>
    </source>
</evidence>
<evidence type="ECO:0000259" key="9">
    <source>
        <dbReference type="PROSITE" id="PS51072"/>
    </source>
</evidence>
<dbReference type="InterPro" id="IPR029058">
    <property type="entry name" value="AB_hydrolase_fold"/>
</dbReference>
<evidence type="ECO:0000256" key="6">
    <source>
        <dbReference type="ARBA" id="ARBA00022927"/>
    </source>
</evidence>
<reference evidence="10" key="1">
    <citation type="submission" date="2019-04" db="EMBL/GenBank/DDBJ databases">
        <title>Sequencing of skin fungus with MAO and IRED activity.</title>
        <authorList>
            <person name="Marsaioli A.J."/>
            <person name="Bonatto J.M.C."/>
            <person name="Reis Junior O."/>
        </authorList>
    </citation>
    <scope>NUCLEOTIDE SEQUENCE</scope>
    <source>
        <strain evidence="10">28M1</strain>
    </source>
</reference>
<dbReference type="InterPro" id="IPR019819">
    <property type="entry name" value="Carboxylesterase_B_CS"/>
</dbReference>
<sequence length="978" mass="108608">MASAVFFLDLKGKTLLARNYRGDIPMSAVEKFPVLLSEAEEESSAVPPCFSNEGINYLYIRHNNLYLLALTKRNTNAAEILLFLHKIVEVFTEYFKELEEESIRDNFVVIYELLDEMMDFGYPQTTETKILQEYITQESHKLEVQARPPIAVTNAVSWRSEGIRYRKNEVFLDVVESLNLLVSANGNVLRSEILGAIKMKCYLSGMPELRLGLNDKVMFETTGRATRGKAVEMEDVKFHQCVRLSRFENDRTISFIPPDGEFELMSYRLNTQVKPLIWVECIVESHSGSRIEYMLKAKAQFKRRSTANNVQISIPVPEDADTPRFRTNIGTVHYAPETSSIVWKIKQFGGSKEFLMRAELGLPSVRGDDEKGGGMMGGFGGSMGGVGGGKAKRPINVKFEIPYFTTSGIQVRYLKIIEPKVGSGKLYVSAITHQNAAAISLFALAPSKSASPTVRVKNGTIAGVHSTSYNQDYFLGVPFAQPPLGDLRFRQAQSLNTTWKETRDAKQYATHCLDQTFYNASEDCLYLNVIRPSGYEDKKLPVAFWIHGGTFTNGGGADQRYNLSFIVEQSVKIGKPIIGVSINYRLSVWGFTSSNELASEGLLNIGLKDQRLALHWVQENIKAFGGDPKKVTIFGESAGAASVGFHLTAYRGRDDHLFRSAILQSGNPIFYSPQRGSNASQAAFNTVVSQVGCSSASNKIQCLRKTPFATLNATMNGTLSSTGGFAPVTDDDFVQDYGSVQLSQGEFVKVPIIVGANSDEGASFAPTGINTTAQFQAALAANGLPVALQNILLQAYPDDLTTNVIQALGDQRPAARFGQQFRRVATYIGDQLFIAPRRQTAVSWAQHNATAYAYRFNADQAGFAPELAVSHFKEIGFVFDNIEGVGFRPDIKPFEGKPQRYIDLAEFVSRTWVSFVHDLDPNSWKARNVSVPAWPKYSVDKPEDFVFEVNRTSRVEADTWRKEGINFINQNALAVYGR</sequence>
<dbReference type="GO" id="GO:0030665">
    <property type="term" value="C:clathrin-coated vesicle membrane"/>
    <property type="evidence" value="ECO:0007669"/>
    <property type="project" value="UniProtKB-SubCell"/>
</dbReference>
<comment type="subcellular location">
    <subcellularLocation>
        <location evidence="1">Cytoplasmic vesicle</location>
        <location evidence="1">Clathrin-coated vesicle membrane</location>
    </subcellularLocation>
</comment>
<dbReference type="PROSITE" id="PS51072">
    <property type="entry name" value="MHD"/>
    <property type="match status" value="1"/>
</dbReference>
<comment type="similarity">
    <text evidence="3">Belongs to the type-B carboxylesterase/lipase family.</text>
</comment>
<dbReference type="EMBL" id="SWKV01000102">
    <property type="protein sequence ID" value="KAF3032386.1"/>
    <property type="molecule type" value="Genomic_DNA"/>
</dbReference>
<evidence type="ECO:0000313" key="10">
    <source>
        <dbReference type="EMBL" id="KAF3032386.1"/>
    </source>
</evidence>
<evidence type="ECO:0000256" key="8">
    <source>
        <dbReference type="ARBA" id="ARBA00023329"/>
    </source>
</evidence>
<keyword evidence="11" id="KW-1185">Reference proteome</keyword>
<dbReference type="Pfam" id="PF00928">
    <property type="entry name" value="Adap_comp_sub"/>
    <property type="match status" value="1"/>
</dbReference>
<dbReference type="PROSITE" id="PS00990">
    <property type="entry name" value="CLAT_ADAPTOR_M_1"/>
    <property type="match status" value="1"/>
</dbReference>
<comment type="caution">
    <text evidence="10">The sequence shown here is derived from an EMBL/GenBank/DDBJ whole genome shotgun (WGS) entry which is preliminary data.</text>
</comment>
<evidence type="ECO:0000313" key="11">
    <source>
        <dbReference type="Proteomes" id="UP000758155"/>
    </source>
</evidence>
<dbReference type="PRINTS" id="PR00314">
    <property type="entry name" value="CLATHRINADPT"/>
</dbReference>
<dbReference type="GO" id="GO:0016787">
    <property type="term" value="F:hydrolase activity"/>
    <property type="evidence" value="ECO:0007669"/>
    <property type="project" value="UniProtKB-KW"/>
</dbReference>
<dbReference type="PANTHER" id="PTHR10529">
    <property type="entry name" value="AP COMPLEX SUBUNIT MU"/>
    <property type="match status" value="1"/>
</dbReference>
<feature type="domain" description="MHD" evidence="9">
    <location>
        <begin position="167"/>
        <end position="443"/>
    </location>
</feature>
<comment type="similarity">
    <text evidence="2">Belongs to the adaptor complexes medium subunit family.</text>
</comment>
<dbReference type="PROSITE" id="PS00991">
    <property type="entry name" value="CLAT_ADAPTOR_M_2"/>
    <property type="match status" value="1"/>
</dbReference>
<dbReference type="Proteomes" id="UP000758155">
    <property type="component" value="Unassembled WGS sequence"/>
</dbReference>
<accession>A0A9P4WHG0</accession>
<dbReference type="CDD" id="cd09250">
    <property type="entry name" value="AP-1_Mu1_Cterm"/>
    <property type="match status" value="1"/>
</dbReference>
<dbReference type="Pfam" id="PF00135">
    <property type="entry name" value="COesterase"/>
    <property type="match status" value="1"/>
</dbReference>
<dbReference type="InterPro" id="IPR050431">
    <property type="entry name" value="Adaptor_comp_med_subunit"/>
</dbReference>
<dbReference type="SUPFAM" id="SSF53474">
    <property type="entry name" value="alpha/beta-Hydrolases"/>
    <property type="match status" value="1"/>
</dbReference>
<dbReference type="GO" id="GO:0006886">
    <property type="term" value="P:intracellular protein transport"/>
    <property type="evidence" value="ECO:0007669"/>
    <property type="project" value="InterPro"/>
</dbReference>
<evidence type="ECO:0000256" key="2">
    <source>
        <dbReference type="ARBA" id="ARBA00005324"/>
    </source>
</evidence>
<dbReference type="CDD" id="cd14835">
    <property type="entry name" value="AP1_Mu_N"/>
    <property type="match status" value="1"/>
</dbReference>
<dbReference type="PROSITE" id="PS00941">
    <property type="entry name" value="CARBOXYLESTERASE_B_2"/>
    <property type="match status" value="1"/>
</dbReference>
<gene>
    <name evidence="10" type="ORF">E8E12_003167</name>
</gene>
<dbReference type="Pfam" id="PF01217">
    <property type="entry name" value="Clat_adaptor_s"/>
    <property type="match status" value="1"/>
</dbReference>
<dbReference type="GO" id="GO:0030131">
    <property type="term" value="C:clathrin adaptor complex"/>
    <property type="evidence" value="ECO:0007669"/>
    <property type="project" value="InterPro"/>
</dbReference>
<dbReference type="InterPro" id="IPR036168">
    <property type="entry name" value="AP2_Mu_C_sf"/>
</dbReference>
<dbReference type="SUPFAM" id="SSF64356">
    <property type="entry name" value="SNARE-like"/>
    <property type="match status" value="1"/>
</dbReference>
<dbReference type="InterPro" id="IPR002018">
    <property type="entry name" value="CarbesteraseB"/>
</dbReference>
<dbReference type="SUPFAM" id="SSF49447">
    <property type="entry name" value="Second domain of Mu2 adaptin subunit (ap50) of ap2 adaptor"/>
    <property type="match status" value="1"/>
</dbReference>
<dbReference type="FunFam" id="3.30.450.60:FF:000006">
    <property type="entry name" value="AP-1 complex subunit mu-1 isoform 1"/>
    <property type="match status" value="1"/>
</dbReference>
<dbReference type="AlphaFoldDB" id="A0A9P4WHG0"/>
<dbReference type="InterPro" id="IPR019826">
    <property type="entry name" value="Carboxylesterase_B_AS"/>
</dbReference>
<dbReference type="InterPro" id="IPR018240">
    <property type="entry name" value="Clathrin_mu_CS"/>
</dbReference>
<name>A0A9P4WHG0_9PLEO</name>
<keyword evidence="7" id="KW-0472">Membrane</keyword>
<keyword evidence="5" id="KW-0378">Hydrolase</keyword>
<proteinExistence type="inferred from homology"/>
<evidence type="ECO:0000256" key="4">
    <source>
        <dbReference type="ARBA" id="ARBA00022448"/>
    </source>
</evidence>
<keyword evidence="4" id="KW-0813">Transport</keyword>
<dbReference type="Gene3D" id="3.30.450.60">
    <property type="match status" value="1"/>
</dbReference>
<dbReference type="InterPro" id="IPR028565">
    <property type="entry name" value="MHD"/>
</dbReference>
<keyword evidence="6" id="KW-0653">Protein transport</keyword>
<evidence type="ECO:0000256" key="1">
    <source>
        <dbReference type="ARBA" id="ARBA00004640"/>
    </source>
</evidence>
<protein>
    <recommendedName>
        <fullName evidence="9">MHD domain-containing protein</fullName>
    </recommendedName>
</protein>
<evidence type="ECO:0000256" key="7">
    <source>
        <dbReference type="ARBA" id="ARBA00023136"/>
    </source>
</evidence>
<dbReference type="InterPro" id="IPR001392">
    <property type="entry name" value="Clathrin_mu"/>
</dbReference>
<evidence type="ECO:0000256" key="5">
    <source>
        <dbReference type="ARBA" id="ARBA00022801"/>
    </source>
</evidence>
<dbReference type="Gene3D" id="3.40.50.1820">
    <property type="entry name" value="alpha/beta hydrolase"/>
    <property type="match status" value="1"/>
</dbReference>
<dbReference type="PROSITE" id="PS00122">
    <property type="entry name" value="CARBOXYLESTERASE_B_1"/>
    <property type="match status" value="1"/>
</dbReference>